<comment type="caution">
    <text evidence="3">The sequence shown here is derived from an EMBL/GenBank/DDBJ whole genome shotgun (WGS) entry which is preliminary data.</text>
</comment>
<evidence type="ECO:0000313" key="3">
    <source>
        <dbReference type="EMBL" id="CAI9538628.1"/>
    </source>
</evidence>
<proteinExistence type="predicted"/>
<protein>
    <recommendedName>
        <fullName evidence="2">GRAM domain-containing protein</fullName>
    </recommendedName>
</protein>
<keyword evidence="4" id="KW-1185">Reference proteome</keyword>
<feature type="domain" description="GRAM" evidence="2">
    <location>
        <begin position="26"/>
        <end position="97"/>
    </location>
</feature>
<dbReference type="Proteomes" id="UP001162483">
    <property type="component" value="Unassembled WGS sequence"/>
</dbReference>
<evidence type="ECO:0000313" key="4">
    <source>
        <dbReference type="Proteomes" id="UP001162483"/>
    </source>
</evidence>
<dbReference type="InterPro" id="IPR004182">
    <property type="entry name" value="GRAM"/>
</dbReference>
<name>A0ABN9AY34_9NEOB</name>
<organism evidence="3 4">
    <name type="scientific">Staurois parvus</name>
    <dbReference type="NCBI Taxonomy" id="386267"/>
    <lineage>
        <taxon>Eukaryota</taxon>
        <taxon>Metazoa</taxon>
        <taxon>Chordata</taxon>
        <taxon>Craniata</taxon>
        <taxon>Vertebrata</taxon>
        <taxon>Euteleostomi</taxon>
        <taxon>Amphibia</taxon>
        <taxon>Batrachia</taxon>
        <taxon>Anura</taxon>
        <taxon>Neobatrachia</taxon>
        <taxon>Ranoidea</taxon>
        <taxon>Ranidae</taxon>
        <taxon>Staurois</taxon>
    </lineage>
</organism>
<accession>A0ABN9AY34</accession>
<reference evidence="3" key="1">
    <citation type="submission" date="2023-05" db="EMBL/GenBank/DDBJ databases">
        <authorList>
            <person name="Stuckert A."/>
        </authorList>
    </citation>
    <scope>NUCLEOTIDE SEQUENCE</scope>
</reference>
<dbReference type="SUPFAM" id="SSF50729">
    <property type="entry name" value="PH domain-like"/>
    <property type="match status" value="1"/>
</dbReference>
<evidence type="ECO:0000259" key="2">
    <source>
        <dbReference type="SMART" id="SM00568"/>
    </source>
</evidence>
<feature type="compositionally biased region" description="Polar residues" evidence="1">
    <location>
        <begin position="1"/>
        <end position="16"/>
    </location>
</feature>
<gene>
    <name evidence="3" type="ORF">SPARVUS_LOCUS1462849</name>
</gene>
<feature type="non-terminal residue" evidence="3">
    <location>
        <position position="114"/>
    </location>
</feature>
<dbReference type="Pfam" id="PF02893">
    <property type="entry name" value="GRAM"/>
    <property type="match status" value="1"/>
</dbReference>
<dbReference type="Gene3D" id="2.30.29.30">
    <property type="entry name" value="Pleckstrin-homology domain (PH domain)/Phosphotyrosine-binding domain (PTB)"/>
    <property type="match status" value="1"/>
</dbReference>
<dbReference type="EMBL" id="CATNWA010000945">
    <property type="protein sequence ID" value="CAI9538628.1"/>
    <property type="molecule type" value="Genomic_DNA"/>
</dbReference>
<evidence type="ECO:0000256" key="1">
    <source>
        <dbReference type="SAM" id="MobiDB-lite"/>
    </source>
</evidence>
<dbReference type="SMART" id="SM00568">
    <property type="entry name" value="GRAM"/>
    <property type="match status" value="1"/>
</dbReference>
<dbReference type="InterPro" id="IPR011993">
    <property type="entry name" value="PH-like_dom_sf"/>
</dbReference>
<sequence length="114" mass="12504">MASSSVPRFTSNSLENASIRRSPRDGLNQEPSDEIPLLPGETLVTDKDVIYMCPFNGPVKGRLFVTNYKLYFKGEEPEPLIVLEVPLGVIARIEKMGGASSRGENAYGLDITCK</sequence>
<feature type="region of interest" description="Disordered" evidence="1">
    <location>
        <begin position="1"/>
        <end position="38"/>
    </location>
</feature>